<feature type="compositionally biased region" description="Polar residues" evidence="1">
    <location>
        <begin position="244"/>
        <end position="253"/>
    </location>
</feature>
<feature type="region of interest" description="Disordered" evidence="1">
    <location>
        <begin position="225"/>
        <end position="259"/>
    </location>
</feature>
<feature type="compositionally biased region" description="Low complexity" evidence="1">
    <location>
        <begin position="438"/>
        <end position="447"/>
    </location>
</feature>
<evidence type="ECO:0000256" key="1">
    <source>
        <dbReference type="SAM" id="MobiDB-lite"/>
    </source>
</evidence>
<dbReference type="GO" id="GO:0005886">
    <property type="term" value="C:plasma membrane"/>
    <property type="evidence" value="ECO:0007669"/>
    <property type="project" value="TreeGrafter"/>
</dbReference>
<dbReference type="eggNOG" id="KOG2056">
    <property type="taxonomic scope" value="Eukaryota"/>
</dbReference>
<dbReference type="GO" id="GO:0005543">
    <property type="term" value="F:phospholipid binding"/>
    <property type="evidence" value="ECO:0007669"/>
    <property type="project" value="TreeGrafter"/>
</dbReference>
<gene>
    <name evidence="3" type="ORF">WALSEDRAFT_32518</name>
</gene>
<name>I4YCB2_WALMC</name>
<sequence length="447" mass="49142">MDWIQKITNQVQDLTPYDVKSYIEKAKNIAMNVPEMEAKVNEATNDDPWGASSTLMQQIAQGTFNFQEFNEILPTIYRRFMEMEARQWRQIYKALQLLEYLVKHGSERVVDDARSHISTIKMLRNFHYIDEKGKDQGINVRNRAMEIVNLLSDVEKIRAERRKAKANRAKYVGVGNDQLSGVSFNMSGSRYGGFGSESLNNYSNHAASYSGSRGFSDADNNKEEYEEYDAGDDDDRAEDYHVNTPGSSTTPVSKPQKKEPEVDLFDFGEDETSVAAPAQAPSAPTPISSKPAQATKQTTSEFDDFDDFQSAPVVAPASATQNIPAIQAPNPNANMLSSIPSTTLPVTGLNSIPQPSAPTVSPVANNPATMPNRSNASNQASQAPKDPFSGFDDLWKSSKTTKTENTAKPSMASLAQQKTSDSLWNAPSGTSKPQASQNNSNNDDLLL</sequence>
<feature type="compositionally biased region" description="Acidic residues" evidence="1">
    <location>
        <begin position="225"/>
        <end position="237"/>
    </location>
</feature>
<dbReference type="GO" id="GO:0005768">
    <property type="term" value="C:endosome"/>
    <property type="evidence" value="ECO:0007669"/>
    <property type="project" value="TreeGrafter"/>
</dbReference>
<dbReference type="GO" id="GO:0030125">
    <property type="term" value="C:clathrin vesicle coat"/>
    <property type="evidence" value="ECO:0007669"/>
    <property type="project" value="TreeGrafter"/>
</dbReference>
<reference evidence="3 4" key="1">
    <citation type="journal article" date="2012" name="Fungal Genet. Biol.">
        <title>The genome of the xerotolerant mold Wallemia sebi reveals adaptations to osmotic stress and suggests cryptic sexual reproduction.</title>
        <authorList>
            <person name="Padamsee M."/>
            <person name="Kumar T.K.A."/>
            <person name="Riley R."/>
            <person name="Binder M."/>
            <person name="Boyd A."/>
            <person name="Calvo A.M."/>
            <person name="Furukawa K."/>
            <person name="Hesse C."/>
            <person name="Hohmann S."/>
            <person name="James T.Y."/>
            <person name="LaButti K."/>
            <person name="Lapidus A."/>
            <person name="Lindquist E."/>
            <person name="Lucas S."/>
            <person name="Miller K."/>
            <person name="Shantappa S."/>
            <person name="Grigoriev I.V."/>
            <person name="Hibbett D.S."/>
            <person name="McLaughlin D.J."/>
            <person name="Spatafora J.W."/>
            <person name="Aime M.C."/>
        </authorList>
    </citation>
    <scope>NUCLEOTIDE SEQUENCE [LARGE SCALE GENOMIC DNA]</scope>
    <source>
        <strain evidence="4">ATCC MYA-4683 / CBS 633.66</strain>
    </source>
</reference>
<dbReference type="FunCoup" id="I4YCB2">
    <property type="interactions" value="233"/>
</dbReference>
<dbReference type="HOGENOM" id="CLU_040577_0_0_1"/>
<dbReference type="OrthoDB" id="4033880at2759"/>
<feature type="compositionally biased region" description="Polar residues" evidence="1">
    <location>
        <begin position="334"/>
        <end position="382"/>
    </location>
</feature>
<dbReference type="SUPFAM" id="SSF48464">
    <property type="entry name" value="ENTH/VHS domain"/>
    <property type="match status" value="1"/>
</dbReference>
<dbReference type="GeneID" id="18471504"/>
<dbReference type="GO" id="GO:0005829">
    <property type="term" value="C:cytosol"/>
    <property type="evidence" value="ECO:0007669"/>
    <property type="project" value="GOC"/>
</dbReference>
<evidence type="ECO:0000313" key="4">
    <source>
        <dbReference type="Proteomes" id="UP000005242"/>
    </source>
</evidence>
<dbReference type="AlphaFoldDB" id="I4YCB2"/>
<dbReference type="GO" id="GO:0030276">
    <property type="term" value="F:clathrin binding"/>
    <property type="evidence" value="ECO:0007669"/>
    <property type="project" value="TreeGrafter"/>
</dbReference>
<dbReference type="CDD" id="cd16992">
    <property type="entry name" value="ENTH_Ent3"/>
    <property type="match status" value="1"/>
</dbReference>
<feature type="compositionally biased region" description="Polar residues" evidence="1">
    <location>
        <begin position="397"/>
        <end position="437"/>
    </location>
</feature>
<keyword evidence="4" id="KW-1185">Reference proteome</keyword>
<feature type="domain" description="ENTH" evidence="2">
    <location>
        <begin position="28"/>
        <end position="161"/>
    </location>
</feature>
<organism evidence="3 4">
    <name type="scientific">Wallemia mellicola (strain ATCC MYA-4683 / CBS 633.66)</name>
    <name type="common">Wallemia sebi (CBS 633.66)</name>
    <dbReference type="NCBI Taxonomy" id="671144"/>
    <lineage>
        <taxon>Eukaryota</taxon>
        <taxon>Fungi</taxon>
        <taxon>Dikarya</taxon>
        <taxon>Basidiomycota</taxon>
        <taxon>Wallemiomycotina</taxon>
        <taxon>Wallemiomycetes</taxon>
        <taxon>Wallemiales</taxon>
        <taxon>Wallemiaceae</taxon>
        <taxon>Wallemia</taxon>
    </lineage>
</organism>
<dbReference type="InterPro" id="IPR008942">
    <property type="entry name" value="ENTH_VHS"/>
</dbReference>
<accession>I4YCB2</accession>
<dbReference type="STRING" id="671144.I4YCB2"/>
<dbReference type="GO" id="GO:0006895">
    <property type="term" value="P:Golgi to endosome transport"/>
    <property type="evidence" value="ECO:0007669"/>
    <property type="project" value="TreeGrafter"/>
</dbReference>
<feature type="region of interest" description="Disordered" evidence="1">
    <location>
        <begin position="274"/>
        <end position="297"/>
    </location>
</feature>
<evidence type="ECO:0000259" key="2">
    <source>
        <dbReference type="PROSITE" id="PS50942"/>
    </source>
</evidence>
<evidence type="ECO:0000313" key="3">
    <source>
        <dbReference type="EMBL" id="EIM21604.1"/>
    </source>
</evidence>
<dbReference type="GO" id="GO:0006897">
    <property type="term" value="P:endocytosis"/>
    <property type="evidence" value="ECO:0007669"/>
    <property type="project" value="TreeGrafter"/>
</dbReference>
<dbReference type="PANTHER" id="PTHR12276:SF45">
    <property type="entry name" value="CLATHRIN INTERACTOR 1"/>
    <property type="match status" value="1"/>
</dbReference>
<dbReference type="Proteomes" id="UP000005242">
    <property type="component" value="Unassembled WGS sequence"/>
</dbReference>
<dbReference type="SMART" id="SM00273">
    <property type="entry name" value="ENTH"/>
    <property type="match status" value="1"/>
</dbReference>
<dbReference type="EMBL" id="JH668231">
    <property type="protein sequence ID" value="EIM21604.1"/>
    <property type="molecule type" value="Genomic_DNA"/>
</dbReference>
<dbReference type="Gene3D" id="1.25.40.90">
    <property type="match status" value="1"/>
</dbReference>
<dbReference type="RefSeq" id="XP_006958299.1">
    <property type="nucleotide sequence ID" value="XM_006958237.1"/>
</dbReference>
<dbReference type="OMA" id="WRQIYKG"/>
<feature type="region of interest" description="Disordered" evidence="1">
    <location>
        <begin position="334"/>
        <end position="447"/>
    </location>
</feature>
<feature type="compositionally biased region" description="Low complexity" evidence="1">
    <location>
        <begin position="274"/>
        <end position="289"/>
    </location>
</feature>
<dbReference type="PROSITE" id="PS50942">
    <property type="entry name" value="ENTH"/>
    <property type="match status" value="1"/>
</dbReference>
<proteinExistence type="predicted"/>
<dbReference type="InParanoid" id="I4YCB2"/>
<dbReference type="KEGG" id="wse:WALSEDRAFT_32518"/>
<dbReference type="Pfam" id="PF01417">
    <property type="entry name" value="ENTH"/>
    <property type="match status" value="1"/>
</dbReference>
<dbReference type="PANTHER" id="PTHR12276">
    <property type="entry name" value="EPSIN/ENT-RELATED"/>
    <property type="match status" value="1"/>
</dbReference>
<dbReference type="FunFam" id="1.25.40.90:FF:000006">
    <property type="entry name" value="Clathrin interactor 1"/>
    <property type="match status" value="1"/>
</dbReference>
<dbReference type="InterPro" id="IPR013809">
    <property type="entry name" value="ENTH"/>
</dbReference>
<protein>
    <submittedName>
        <fullName evidence="3">ENTH-domain-containing protein</fullName>
    </submittedName>
</protein>